<dbReference type="EMBL" id="CM037162">
    <property type="protein sequence ID" value="KAH7864696.1"/>
    <property type="molecule type" value="Genomic_DNA"/>
</dbReference>
<comment type="caution">
    <text evidence="1">The sequence shown here is derived from an EMBL/GenBank/DDBJ whole genome shotgun (WGS) entry which is preliminary data.</text>
</comment>
<keyword evidence="2" id="KW-1185">Reference proteome</keyword>
<proteinExistence type="predicted"/>
<reference evidence="1 2" key="1">
    <citation type="journal article" date="2021" name="Hortic Res">
        <title>High-quality reference genome and annotation aids understanding of berry development for evergreen blueberry (Vaccinium darrowii).</title>
        <authorList>
            <person name="Yu J."/>
            <person name="Hulse-Kemp A.M."/>
            <person name="Babiker E."/>
            <person name="Staton M."/>
        </authorList>
    </citation>
    <scope>NUCLEOTIDE SEQUENCE [LARGE SCALE GENOMIC DNA]</scope>
    <source>
        <strain evidence="2">cv. NJ 8807/NJ 8810</strain>
        <tissue evidence="1">Young leaf</tissue>
    </source>
</reference>
<gene>
    <name evidence="1" type="ORF">Vadar_032734</name>
</gene>
<accession>A0ACB7ZGW7</accession>
<sequence>MYFDGSSAKLAKFRKGYNIPEDVSIARPTDGKIHYVKGQVSVPLMAITEGGLTFPMPRLLRQFLDVYELAPHQLVTNVYRIICSVVRLSERHNIPFRLADLMAVYTVARSRSYGRYYFSRRPEYPHLIGKLSDSERHACELVIVKGNFETAPGEESRWSVPWSRGRPNCRKLTKKIAEDADDDVIDRIFGIGNRTAPSILGYVPSYRGFLKRGKSPVKRTGERRRRLFDSDLQLSDFHGRERVPLSTQNPSQSPAIGSSPETDMAKSSALREAQKRERAEKKRKEAEQAASLESGSVAEGEGPPKKARTAEASEGSKASLPTPPPQTTPTDVPPRGTAPKDKQVASPTLGDTPPPVERDEPWVPVIQTSRGEPVKKNASVRESRKTAMTLLKALALPRDMKAESNNTADNYAEMCTHIVRARGVHYCELYLQTHRPRPDGEGDAAERIDREPGEPDEGGV</sequence>
<dbReference type="Proteomes" id="UP000828048">
    <property type="component" value="Chromosome 12"/>
</dbReference>
<evidence type="ECO:0000313" key="2">
    <source>
        <dbReference type="Proteomes" id="UP000828048"/>
    </source>
</evidence>
<evidence type="ECO:0000313" key="1">
    <source>
        <dbReference type="EMBL" id="KAH7864696.1"/>
    </source>
</evidence>
<name>A0ACB7ZGW7_9ERIC</name>
<organism evidence="1 2">
    <name type="scientific">Vaccinium darrowii</name>
    <dbReference type="NCBI Taxonomy" id="229202"/>
    <lineage>
        <taxon>Eukaryota</taxon>
        <taxon>Viridiplantae</taxon>
        <taxon>Streptophyta</taxon>
        <taxon>Embryophyta</taxon>
        <taxon>Tracheophyta</taxon>
        <taxon>Spermatophyta</taxon>
        <taxon>Magnoliopsida</taxon>
        <taxon>eudicotyledons</taxon>
        <taxon>Gunneridae</taxon>
        <taxon>Pentapetalae</taxon>
        <taxon>asterids</taxon>
        <taxon>Ericales</taxon>
        <taxon>Ericaceae</taxon>
        <taxon>Vaccinioideae</taxon>
        <taxon>Vaccinieae</taxon>
        <taxon>Vaccinium</taxon>
    </lineage>
</organism>
<protein>
    <submittedName>
        <fullName evidence="1">Uncharacterized protein</fullName>
    </submittedName>
</protein>